<sequence>MPDDAALIRPTVWFCRVDKRSVIHRDFNEYLKNSLQDNDL</sequence>
<dbReference type="EMBL" id="JMPI01000032">
    <property type="protein sequence ID" value="KFC81237.1"/>
    <property type="molecule type" value="Genomic_DNA"/>
</dbReference>
<dbReference type="STRING" id="1006004.GBAG_2521"/>
<organism evidence="1 2">
    <name type="scientific">Buttiauxella agrestis ATCC 33320</name>
    <dbReference type="NCBI Taxonomy" id="1006004"/>
    <lineage>
        <taxon>Bacteria</taxon>
        <taxon>Pseudomonadati</taxon>
        <taxon>Pseudomonadota</taxon>
        <taxon>Gammaproteobacteria</taxon>
        <taxon>Enterobacterales</taxon>
        <taxon>Enterobacteriaceae</taxon>
        <taxon>Buttiauxella</taxon>
    </lineage>
</organism>
<dbReference type="Proteomes" id="UP000028653">
    <property type="component" value="Unassembled WGS sequence"/>
</dbReference>
<reference evidence="1 2" key="1">
    <citation type="submission" date="2014-05" db="EMBL/GenBank/DDBJ databases">
        <title>ATOL: Assembling a taxonomically balanced genome-scale reconstruction of the evolutionary history of the Enterobacteriaceae.</title>
        <authorList>
            <person name="Plunkett G.III."/>
            <person name="Neeno-Eckwall E.C."/>
            <person name="Glasner J.D."/>
            <person name="Perna N.T."/>
        </authorList>
    </citation>
    <scope>NUCLEOTIDE SEQUENCE [LARGE SCALE GENOMIC DNA]</scope>
    <source>
        <strain evidence="1 2">ATCC 33320</strain>
    </source>
</reference>
<accession>A0A085GBZ2</accession>
<evidence type="ECO:0000313" key="1">
    <source>
        <dbReference type="EMBL" id="KFC81237.1"/>
    </source>
</evidence>
<protein>
    <submittedName>
        <fullName evidence="1">Uncharacterized protein</fullName>
    </submittedName>
</protein>
<evidence type="ECO:0000313" key="2">
    <source>
        <dbReference type="Proteomes" id="UP000028653"/>
    </source>
</evidence>
<dbReference type="AlphaFoldDB" id="A0A085GBZ2"/>
<comment type="caution">
    <text evidence="1">The sequence shown here is derived from an EMBL/GenBank/DDBJ whole genome shotgun (WGS) entry which is preliminary data.</text>
</comment>
<keyword evidence="2" id="KW-1185">Reference proteome</keyword>
<gene>
    <name evidence="1" type="ORF">GBAG_2521</name>
</gene>
<name>A0A085GBZ2_9ENTR</name>
<proteinExistence type="predicted"/>